<dbReference type="AlphaFoldDB" id="A0AAU7DEY3"/>
<dbReference type="SUPFAM" id="SSF53448">
    <property type="entry name" value="Nucleotide-diphospho-sugar transferases"/>
    <property type="match status" value="1"/>
</dbReference>
<organism evidence="8">
    <name type="scientific">Telmatobacter sp. DSM 110680</name>
    <dbReference type="NCBI Taxonomy" id="3036704"/>
    <lineage>
        <taxon>Bacteria</taxon>
        <taxon>Pseudomonadati</taxon>
        <taxon>Acidobacteriota</taxon>
        <taxon>Terriglobia</taxon>
        <taxon>Terriglobales</taxon>
        <taxon>Acidobacteriaceae</taxon>
        <taxon>Telmatobacter</taxon>
    </lineage>
</organism>
<evidence type="ECO:0000256" key="4">
    <source>
        <dbReference type="ARBA" id="ARBA00022679"/>
    </source>
</evidence>
<accession>A0AAU7DEY3</accession>
<keyword evidence="6" id="KW-1133">Transmembrane helix</keyword>
<evidence type="ECO:0000313" key="8">
    <source>
        <dbReference type="EMBL" id="XBH15906.1"/>
    </source>
</evidence>
<feature type="domain" description="Glycosyltransferase 2-like" evidence="7">
    <location>
        <begin position="59"/>
        <end position="193"/>
    </location>
</feature>
<keyword evidence="4" id="KW-0808">Transferase</keyword>
<proteinExistence type="predicted"/>
<evidence type="ECO:0000256" key="3">
    <source>
        <dbReference type="ARBA" id="ARBA00022676"/>
    </source>
</evidence>
<dbReference type="EMBL" id="CP121196">
    <property type="protein sequence ID" value="XBH15906.1"/>
    <property type="molecule type" value="Genomic_DNA"/>
</dbReference>
<dbReference type="PANTHER" id="PTHR43646">
    <property type="entry name" value="GLYCOSYLTRANSFERASE"/>
    <property type="match status" value="1"/>
</dbReference>
<keyword evidence="5 6" id="KW-0472">Membrane</keyword>
<reference evidence="8" key="1">
    <citation type="submission" date="2023-03" db="EMBL/GenBank/DDBJ databases">
        <title>Edaphobacter sp.</title>
        <authorList>
            <person name="Huber K.J."/>
            <person name="Papendorf J."/>
            <person name="Pilke C."/>
            <person name="Bunk B."/>
            <person name="Sproeer C."/>
            <person name="Pester M."/>
        </authorList>
    </citation>
    <scope>NUCLEOTIDE SEQUENCE</scope>
    <source>
        <strain evidence="8">DSM 110680</strain>
    </source>
</reference>
<feature type="transmembrane region" description="Helical" evidence="6">
    <location>
        <begin position="355"/>
        <end position="376"/>
    </location>
</feature>
<protein>
    <submittedName>
        <fullName evidence="8">Glycosyltransferase family 2 protein</fullName>
    </submittedName>
</protein>
<evidence type="ECO:0000256" key="6">
    <source>
        <dbReference type="SAM" id="Phobius"/>
    </source>
</evidence>
<sequence>MTYIEVLRSALITLAWLMALSWLYRSVTALRGMQLVLDLTTIDKNQLPPLPADNLSHVTVIVPARDEEDSISQNLESLLRSESVRAQIIAIDDRSEDRTGALMDAVASRSDNASNTLKGANTLEIIHNRELPGGWLGKPHALALGVARAQAPWLLFTDGDVAFTPDALELALRAAIHESADHFVLVPTLTQKGLLAAGVQGSLQALGQWAARMWKIQDPNAKDFFGVGGFNLLRADAVEAFGGMERLRMEIVEDVSLGWLVKKELHRKSMMVLGPGLAKIAWMQGPFGIVRLLEKNAFAGFRYRIDVTVMACVTLVLQAILPLFALAAGPLGIGACLLFYISVAMSFHANRKLNGISPLLAILYAPAVLILAWSFLRSMVLTLKRGGVIWRRNLYPLAELKRAMIPWRLR</sequence>
<evidence type="ECO:0000259" key="7">
    <source>
        <dbReference type="Pfam" id="PF00535"/>
    </source>
</evidence>
<dbReference type="RefSeq" id="WP_348261139.1">
    <property type="nucleotide sequence ID" value="NZ_CP121196.1"/>
</dbReference>
<evidence type="ECO:0000256" key="5">
    <source>
        <dbReference type="ARBA" id="ARBA00023136"/>
    </source>
</evidence>
<dbReference type="InterPro" id="IPR029044">
    <property type="entry name" value="Nucleotide-diphossugar_trans"/>
</dbReference>
<feature type="transmembrane region" description="Helical" evidence="6">
    <location>
        <begin position="6"/>
        <end position="24"/>
    </location>
</feature>
<keyword evidence="3" id="KW-0328">Glycosyltransferase</keyword>
<name>A0AAU7DEY3_9BACT</name>
<dbReference type="Gene3D" id="3.90.550.10">
    <property type="entry name" value="Spore Coat Polysaccharide Biosynthesis Protein SpsA, Chain A"/>
    <property type="match status" value="1"/>
</dbReference>
<comment type="subcellular location">
    <subcellularLocation>
        <location evidence="1">Cell membrane</location>
    </subcellularLocation>
</comment>
<dbReference type="PANTHER" id="PTHR43646:SF2">
    <property type="entry name" value="GLYCOSYLTRANSFERASE 2-LIKE DOMAIN-CONTAINING PROTEIN"/>
    <property type="match status" value="1"/>
</dbReference>
<evidence type="ECO:0000256" key="1">
    <source>
        <dbReference type="ARBA" id="ARBA00004236"/>
    </source>
</evidence>
<dbReference type="Pfam" id="PF00535">
    <property type="entry name" value="Glycos_transf_2"/>
    <property type="match status" value="1"/>
</dbReference>
<dbReference type="GO" id="GO:0016757">
    <property type="term" value="F:glycosyltransferase activity"/>
    <property type="evidence" value="ECO:0007669"/>
    <property type="project" value="UniProtKB-KW"/>
</dbReference>
<keyword evidence="2" id="KW-1003">Cell membrane</keyword>
<keyword evidence="6" id="KW-0812">Transmembrane</keyword>
<gene>
    <name evidence="8" type="ORF">P8935_15170</name>
</gene>
<dbReference type="GO" id="GO:0005886">
    <property type="term" value="C:plasma membrane"/>
    <property type="evidence" value="ECO:0007669"/>
    <property type="project" value="UniProtKB-SubCell"/>
</dbReference>
<evidence type="ECO:0000256" key="2">
    <source>
        <dbReference type="ARBA" id="ARBA00022475"/>
    </source>
</evidence>
<dbReference type="InterPro" id="IPR001173">
    <property type="entry name" value="Glyco_trans_2-like"/>
</dbReference>